<dbReference type="Pfam" id="PF10433">
    <property type="entry name" value="Beta-prop_RSE1_1st"/>
    <property type="match status" value="1"/>
</dbReference>
<evidence type="ECO:0000259" key="3">
    <source>
        <dbReference type="Pfam" id="PF03178"/>
    </source>
</evidence>
<dbReference type="Proteomes" id="UP000078348">
    <property type="component" value="Unassembled WGS sequence"/>
</dbReference>
<dbReference type="Gene3D" id="2.130.10.10">
    <property type="entry name" value="YVTN repeat-like/Quinoprotein amine dehydrogenase"/>
    <property type="match status" value="3"/>
</dbReference>
<dbReference type="STRING" id="478820.A0A196SL47"/>
<dbReference type="GO" id="GO:0003676">
    <property type="term" value="F:nucleic acid binding"/>
    <property type="evidence" value="ECO:0007669"/>
    <property type="project" value="InterPro"/>
</dbReference>
<feature type="domain" description="RSE1/DDB1/CPSF1 C-terminal" evidence="3">
    <location>
        <begin position="775"/>
        <end position="1023"/>
    </location>
</feature>
<dbReference type="OrthoDB" id="436637at2759"/>
<comment type="caution">
    <text evidence="5">The sequence shown here is derived from an EMBL/GenBank/DDBJ whole genome shotgun (WGS) entry which is preliminary data.</text>
</comment>
<organism evidence="5 6">
    <name type="scientific">Blastocystis sp. subtype 1 (strain ATCC 50177 / NandII)</name>
    <dbReference type="NCBI Taxonomy" id="478820"/>
    <lineage>
        <taxon>Eukaryota</taxon>
        <taxon>Sar</taxon>
        <taxon>Stramenopiles</taxon>
        <taxon>Bigyra</taxon>
        <taxon>Opalozoa</taxon>
        <taxon>Opalinata</taxon>
        <taxon>Blastocystidae</taxon>
        <taxon>Blastocystis</taxon>
    </lineage>
</organism>
<reference evidence="5 6" key="1">
    <citation type="submission" date="2016-05" db="EMBL/GenBank/DDBJ databases">
        <title>Nuclear genome of Blastocystis sp. subtype 1 NandII.</title>
        <authorList>
            <person name="Gentekaki E."/>
            <person name="Curtis B."/>
            <person name="Stairs C."/>
            <person name="Eme L."/>
            <person name="Herman E."/>
            <person name="Klimes V."/>
            <person name="Arias M.C."/>
            <person name="Elias M."/>
            <person name="Hilliou F."/>
            <person name="Klute M."/>
            <person name="Malik S.-B."/>
            <person name="Pightling A."/>
            <person name="Rachubinski R."/>
            <person name="Salas D."/>
            <person name="Schlacht A."/>
            <person name="Suga H."/>
            <person name="Archibald J."/>
            <person name="Ball S.G."/>
            <person name="Clark G."/>
            <person name="Dacks J."/>
            <person name="Van Der Giezen M."/>
            <person name="Tsaousis A."/>
            <person name="Roger A."/>
        </authorList>
    </citation>
    <scope>NUCLEOTIDE SEQUENCE [LARGE SCALE GENOMIC DNA]</scope>
    <source>
        <strain evidence="6">ATCC 50177 / NandII</strain>
    </source>
</reference>
<dbReference type="GO" id="GO:0005634">
    <property type="term" value="C:nucleus"/>
    <property type="evidence" value="ECO:0007669"/>
    <property type="project" value="UniProtKB-SubCell"/>
</dbReference>
<dbReference type="InterPro" id="IPR004871">
    <property type="entry name" value="RSE1/DDB1/CPSF1_C"/>
</dbReference>
<evidence type="ECO:0000259" key="4">
    <source>
        <dbReference type="Pfam" id="PF10433"/>
    </source>
</evidence>
<keyword evidence="2" id="KW-0539">Nucleus</keyword>
<sequence length="1053" mass="115360">MDYNKDLIVLTSDSGCLSILEYETKSHAFKSVYNYKFGETGCLFRTPGQYLRVCPNSSCIAVGGLNGDVLLFPVQYTLNESYTAIQFQSADPLVCHAPSRLVYDMVWIDEKTLFTLAASMEDGSKALDCYAVRDDRLVYTPSYIPLDAKGCYTRLIFFSESVIVVSPGMLTFFRLGAIQTTTTVNYSPPGASLLTAACVLPQGLVFATDRGEVLLISPEQTSLVMLAQHRIGEAGFCALCSDGASLFLFSEMGITVSVPLVAIGAGPLPKEAFVDGSFSLPQCTRIQPIASASAVRRYIGLVGHGKSSCVSAVGLGVNCVLQGIFSLKEGMRVARIFTLADLANPADHKFMIMTGKAFTMVMTLNDRGSFEAVSSLFELKEPTLNMGVMNGHYVQITPTKVLALTASEVRGSWSLAGDSRILYSHLGAQFVLLITNKREIVCLRLREEGGATQFMTLEKGIQKEMTCIMEYKGTILVGMKERSIACFAVEGTTLMEKGTFPVSSIPHCLYSFCAITAPQYSQFCSSSDDALLIGGDTGMLTIASLDLAGEGLRVISEVRVDAKPVYFADCVLRGVPVLLVSAGASYRLIFRNDIFNVQPVFFRSKLDKTHQSFSPSSHIDNLAIYHKANRLHTLMWQNCNVLTVRLDIESPGASIYSRTIGITGRQIISLPRGNAIVTGYDVAQHQGAVSFLRYARAFWFDNNGCFQMKDLTKALLRHGNDLVSCACCFGRGQSEGEEKGWLVLGTFTGTVSGAAEYHLSLFRGDLSNMFGIASSDRAIAELWRQPMEAKLFFALHLQDAKIAVVCGFFLRVYEVSETGLELVAQLRCTDSFVTAIQFEQGRFYCVDNEGVLRVIACTRDWQLVTLLRHDTHRSLMRCCVLDDVTVAVSDKYGSVLIYRSLYPVTDMPVDIDAEVLRARTESGYAMALISAFYVGEVVTSLFKQASGKASGKADVLMYSTINGAIGCLSPVDDLEKLKTLVAMESLIIGRGVSLVGRIVDDFRSSFVPSLGVVDGDICKKFFDYSVEEQEEMAKQLELSVTKIKEILFEVNDI</sequence>
<evidence type="ECO:0000313" key="5">
    <source>
        <dbReference type="EMBL" id="OAO17768.1"/>
    </source>
</evidence>
<dbReference type="PANTHER" id="PTHR10644">
    <property type="entry name" value="DNA REPAIR/RNA PROCESSING CPSF FAMILY"/>
    <property type="match status" value="1"/>
</dbReference>
<comment type="subcellular location">
    <subcellularLocation>
        <location evidence="1">Nucleus</location>
    </subcellularLocation>
</comment>
<dbReference type="Pfam" id="PF03178">
    <property type="entry name" value="CPSF_A"/>
    <property type="match status" value="1"/>
</dbReference>
<dbReference type="InterPro" id="IPR050358">
    <property type="entry name" value="RSE1/DDB1/CFT1"/>
</dbReference>
<keyword evidence="6" id="KW-1185">Reference proteome</keyword>
<feature type="domain" description="RSE1/DDB1/CPSF1 first beta-propeller" evidence="4">
    <location>
        <begin position="4"/>
        <end position="89"/>
    </location>
</feature>
<evidence type="ECO:0000256" key="1">
    <source>
        <dbReference type="ARBA" id="ARBA00004123"/>
    </source>
</evidence>
<dbReference type="EMBL" id="LXWW01000018">
    <property type="protein sequence ID" value="OAO17768.1"/>
    <property type="molecule type" value="Genomic_DNA"/>
</dbReference>
<gene>
    <name evidence="5" type="ORF">AV274_0510</name>
</gene>
<evidence type="ECO:0000256" key="2">
    <source>
        <dbReference type="ARBA" id="ARBA00023242"/>
    </source>
</evidence>
<accession>A0A196SL47</accession>
<dbReference type="InterPro" id="IPR018846">
    <property type="entry name" value="Beta-prop_RSE1/DDB1/CPSF1_1st"/>
</dbReference>
<dbReference type="InterPro" id="IPR036322">
    <property type="entry name" value="WD40_repeat_dom_sf"/>
</dbReference>
<dbReference type="AlphaFoldDB" id="A0A196SL47"/>
<name>A0A196SL47_BLAHN</name>
<protein>
    <submittedName>
        <fullName evidence="5">Spliceosomal protein sap</fullName>
    </submittedName>
</protein>
<proteinExistence type="predicted"/>
<dbReference type="InterPro" id="IPR015943">
    <property type="entry name" value="WD40/YVTN_repeat-like_dom_sf"/>
</dbReference>
<evidence type="ECO:0000313" key="6">
    <source>
        <dbReference type="Proteomes" id="UP000078348"/>
    </source>
</evidence>
<dbReference type="SUPFAM" id="SSF50978">
    <property type="entry name" value="WD40 repeat-like"/>
    <property type="match status" value="2"/>
</dbReference>